<organism evidence="2 3">
    <name type="scientific">Kibdelosporangium aridum</name>
    <dbReference type="NCBI Taxonomy" id="2030"/>
    <lineage>
        <taxon>Bacteria</taxon>
        <taxon>Bacillati</taxon>
        <taxon>Actinomycetota</taxon>
        <taxon>Actinomycetes</taxon>
        <taxon>Pseudonocardiales</taxon>
        <taxon>Pseudonocardiaceae</taxon>
        <taxon>Kibdelosporangium</taxon>
    </lineage>
</organism>
<dbReference type="RefSeq" id="WP_160096983.1">
    <property type="nucleotide sequence ID" value="NZ_FWXV01000008.1"/>
</dbReference>
<keyword evidence="1" id="KW-0812">Transmembrane</keyword>
<keyword evidence="1" id="KW-0472">Membrane</keyword>
<feature type="transmembrane region" description="Helical" evidence="1">
    <location>
        <begin position="92"/>
        <end position="112"/>
    </location>
</feature>
<sequence>MLWSGRLPRGLMTVGVVGGGIAVGVAWWLAATYIANISAGPQLLCRLRNMPVFSNLGLVLWELGSMLVFPLAGAGLLTLLAHGTNRGRRVRLVSAGVCVLLLVLSTWGYVVATHAVMRYTDGHGAHNGLPVDAQGLLHDPCLG</sequence>
<reference evidence="2 3" key="1">
    <citation type="submission" date="2017-04" db="EMBL/GenBank/DDBJ databases">
        <authorList>
            <person name="Afonso C.L."/>
            <person name="Miller P.J."/>
            <person name="Scott M.A."/>
            <person name="Spackman E."/>
            <person name="Goraichik I."/>
            <person name="Dimitrov K.M."/>
            <person name="Suarez D.L."/>
            <person name="Swayne D.E."/>
        </authorList>
    </citation>
    <scope>NUCLEOTIDE SEQUENCE [LARGE SCALE GENOMIC DNA]</scope>
    <source>
        <strain evidence="2 3">DSM 43828</strain>
    </source>
</reference>
<feature type="transmembrane region" description="Helical" evidence="1">
    <location>
        <begin position="12"/>
        <end position="38"/>
    </location>
</feature>
<accession>A0A1Y5Y0C0</accession>
<protein>
    <submittedName>
        <fullName evidence="2">Uncharacterized protein</fullName>
    </submittedName>
</protein>
<dbReference type="OrthoDB" id="3628903at2"/>
<evidence type="ECO:0000256" key="1">
    <source>
        <dbReference type="SAM" id="Phobius"/>
    </source>
</evidence>
<proteinExistence type="predicted"/>
<keyword evidence="3" id="KW-1185">Reference proteome</keyword>
<keyword evidence="1" id="KW-1133">Transmembrane helix</keyword>
<dbReference type="AlphaFoldDB" id="A0A1Y5Y0C0"/>
<evidence type="ECO:0000313" key="3">
    <source>
        <dbReference type="Proteomes" id="UP000192674"/>
    </source>
</evidence>
<dbReference type="EMBL" id="FWXV01000008">
    <property type="protein sequence ID" value="SMD22976.1"/>
    <property type="molecule type" value="Genomic_DNA"/>
</dbReference>
<gene>
    <name evidence="2" type="ORF">SAMN05661093_07757</name>
</gene>
<name>A0A1Y5Y0C0_KIBAR</name>
<evidence type="ECO:0000313" key="2">
    <source>
        <dbReference type="EMBL" id="SMD22976.1"/>
    </source>
</evidence>
<dbReference type="Proteomes" id="UP000192674">
    <property type="component" value="Unassembled WGS sequence"/>
</dbReference>
<feature type="transmembrane region" description="Helical" evidence="1">
    <location>
        <begin position="58"/>
        <end position="80"/>
    </location>
</feature>